<dbReference type="GO" id="GO:0005635">
    <property type="term" value="C:nuclear envelope"/>
    <property type="evidence" value="ECO:0007669"/>
    <property type="project" value="UniProtKB-ARBA"/>
</dbReference>
<feature type="domain" description="SUN" evidence="6">
    <location>
        <begin position="66"/>
        <end position="243"/>
    </location>
</feature>
<dbReference type="InterPro" id="IPR012919">
    <property type="entry name" value="SUN_dom"/>
</dbReference>
<organism evidence="7 8">
    <name type="scientific">Stentor coeruleus</name>
    <dbReference type="NCBI Taxonomy" id="5963"/>
    <lineage>
        <taxon>Eukaryota</taxon>
        <taxon>Sar</taxon>
        <taxon>Alveolata</taxon>
        <taxon>Ciliophora</taxon>
        <taxon>Postciliodesmatophora</taxon>
        <taxon>Heterotrichea</taxon>
        <taxon>Heterotrichida</taxon>
        <taxon>Stentoridae</taxon>
        <taxon>Stentor</taxon>
    </lineage>
</organism>
<reference evidence="7 8" key="1">
    <citation type="submission" date="2016-11" db="EMBL/GenBank/DDBJ databases">
        <title>The macronuclear genome of Stentor coeruleus: a giant cell with tiny introns.</title>
        <authorList>
            <person name="Slabodnick M."/>
            <person name="Ruby J.G."/>
            <person name="Reiff S.B."/>
            <person name="Swart E.C."/>
            <person name="Gosai S."/>
            <person name="Prabakaran S."/>
            <person name="Witkowska E."/>
            <person name="Larue G.E."/>
            <person name="Fisher S."/>
            <person name="Freeman R.M."/>
            <person name="Gunawardena J."/>
            <person name="Chu W."/>
            <person name="Stover N.A."/>
            <person name="Gregory B.D."/>
            <person name="Nowacki M."/>
            <person name="Derisi J."/>
            <person name="Roy S.W."/>
            <person name="Marshall W.F."/>
            <person name="Sood P."/>
        </authorList>
    </citation>
    <scope>NUCLEOTIDE SEQUENCE [LARGE SCALE GENOMIC DNA]</scope>
    <source>
        <strain evidence="7">WM001</strain>
    </source>
</reference>
<evidence type="ECO:0000256" key="5">
    <source>
        <dbReference type="SAM" id="Phobius"/>
    </source>
</evidence>
<dbReference type="PANTHER" id="PTHR12911:SF8">
    <property type="entry name" value="KLAROID PROTEIN-RELATED"/>
    <property type="match status" value="1"/>
</dbReference>
<sequence length="247" mass="28116">MTEISSELLNSNSHAHIENIRTADEIKCEEDLKIITKSSLGKTICCIGFCFFLVGFLSSQLLRFYYFKPLQDALNETFIYYDKIKPDTSIEIDYASSSNGGKIFKVIEKESYQKINKIDEIISNDNSPGKCWAFQGSSASVSIQLFASIVPTSFEIYHLNSIDYSTAPKRIKIYGLSYTRGEILLGEYFFDLTIKDEIRKSWYVFPCESNCVEFIYGVKLEVLENYGGFNTCIYQIKVHGKPGELGL</sequence>
<evidence type="ECO:0000259" key="6">
    <source>
        <dbReference type="PROSITE" id="PS51469"/>
    </source>
</evidence>
<evidence type="ECO:0000313" key="7">
    <source>
        <dbReference type="EMBL" id="OMJ82826.1"/>
    </source>
</evidence>
<proteinExistence type="predicted"/>
<dbReference type="PANTHER" id="PTHR12911">
    <property type="entry name" value="SAD1/UNC-84-LIKE PROTEIN-RELATED"/>
    <property type="match status" value="1"/>
</dbReference>
<keyword evidence="4 5" id="KW-0472">Membrane</keyword>
<dbReference type="AlphaFoldDB" id="A0A1R2C1G9"/>
<protein>
    <recommendedName>
        <fullName evidence="6">SUN domain-containing protein</fullName>
    </recommendedName>
</protein>
<dbReference type="GO" id="GO:0043495">
    <property type="term" value="F:protein-membrane adaptor activity"/>
    <property type="evidence" value="ECO:0007669"/>
    <property type="project" value="TreeGrafter"/>
</dbReference>
<dbReference type="EMBL" id="MPUH01000325">
    <property type="protein sequence ID" value="OMJ82826.1"/>
    <property type="molecule type" value="Genomic_DNA"/>
</dbReference>
<dbReference type="PROSITE" id="PS51469">
    <property type="entry name" value="SUN"/>
    <property type="match status" value="1"/>
</dbReference>
<feature type="transmembrane region" description="Helical" evidence="5">
    <location>
        <begin position="43"/>
        <end position="66"/>
    </location>
</feature>
<keyword evidence="2 5" id="KW-0812">Transmembrane</keyword>
<keyword evidence="3 5" id="KW-1133">Transmembrane helix</keyword>
<accession>A0A1R2C1G9</accession>
<comment type="caution">
    <text evidence="7">The sequence shown here is derived from an EMBL/GenBank/DDBJ whole genome shotgun (WGS) entry which is preliminary data.</text>
</comment>
<comment type="subcellular location">
    <subcellularLocation>
        <location evidence="1">Membrane</location>
    </subcellularLocation>
</comment>
<evidence type="ECO:0000256" key="4">
    <source>
        <dbReference type="ARBA" id="ARBA00023136"/>
    </source>
</evidence>
<dbReference type="GO" id="GO:0016020">
    <property type="term" value="C:membrane"/>
    <property type="evidence" value="ECO:0007669"/>
    <property type="project" value="UniProtKB-SubCell"/>
</dbReference>
<evidence type="ECO:0000256" key="2">
    <source>
        <dbReference type="ARBA" id="ARBA00022692"/>
    </source>
</evidence>
<gene>
    <name evidence="7" type="ORF">SteCoe_16359</name>
</gene>
<keyword evidence="8" id="KW-1185">Reference proteome</keyword>
<dbReference type="InterPro" id="IPR045119">
    <property type="entry name" value="SUN1-5"/>
</dbReference>
<name>A0A1R2C1G9_9CILI</name>
<evidence type="ECO:0000256" key="1">
    <source>
        <dbReference type="ARBA" id="ARBA00004370"/>
    </source>
</evidence>
<dbReference type="Proteomes" id="UP000187209">
    <property type="component" value="Unassembled WGS sequence"/>
</dbReference>
<dbReference type="Gene3D" id="2.60.120.260">
    <property type="entry name" value="Galactose-binding domain-like"/>
    <property type="match status" value="1"/>
</dbReference>
<evidence type="ECO:0000256" key="3">
    <source>
        <dbReference type="ARBA" id="ARBA00022989"/>
    </source>
</evidence>
<dbReference type="Pfam" id="PF07738">
    <property type="entry name" value="Sad1_UNC"/>
    <property type="match status" value="1"/>
</dbReference>
<dbReference type="OrthoDB" id="342281at2759"/>
<evidence type="ECO:0000313" key="8">
    <source>
        <dbReference type="Proteomes" id="UP000187209"/>
    </source>
</evidence>